<sequence length="143" mass="16687">ELCILLYDYWVWERLNLKIPIYFSAGLTIQTNMYYKMLNGRTRTSQNVKDSYATKNAFNFKHEKNLITLPGYCLAGTVGHKLISGRLGKIFVDKETLINIKWQIHQLSFSPHKDAKGITDLVKFPSLEHVILIHGEKPKRWQH</sequence>
<feature type="non-terminal residue" evidence="2">
    <location>
        <position position="143"/>
    </location>
</feature>
<dbReference type="InterPro" id="IPR011108">
    <property type="entry name" value="RMMBL"/>
</dbReference>
<proteinExistence type="predicted"/>
<dbReference type="SUPFAM" id="SSF56281">
    <property type="entry name" value="Metallo-hydrolase/oxidoreductase"/>
    <property type="match status" value="1"/>
</dbReference>
<dbReference type="GO" id="GO:0016180">
    <property type="term" value="P:snRNA processing"/>
    <property type="evidence" value="ECO:0007669"/>
    <property type="project" value="TreeGrafter"/>
</dbReference>
<dbReference type="GO" id="GO:0005634">
    <property type="term" value="C:nucleus"/>
    <property type="evidence" value="ECO:0007669"/>
    <property type="project" value="TreeGrafter"/>
</dbReference>
<organism evidence="2 3">
    <name type="scientific">Papaver atlanticum</name>
    <dbReference type="NCBI Taxonomy" id="357466"/>
    <lineage>
        <taxon>Eukaryota</taxon>
        <taxon>Viridiplantae</taxon>
        <taxon>Streptophyta</taxon>
        <taxon>Embryophyta</taxon>
        <taxon>Tracheophyta</taxon>
        <taxon>Spermatophyta</taxon>
        <taxon>Magnoliopsida</taxon>
        <taxon>Ranunculales</taxon>
        <taxon>Papaveraceae</taxon>
        <taxon>Papaveroideae</taxon>
        <taxon>Papaver</taxon>
    </lineage>
</organism>
<evidence type="ECO:0000259" key="1">
    <source>
        <dbReference type="Pfam" id="PF07521"/>
    </source>
</evidence>
<dbReference type="PANTHER" id="PTHR11203:SF37">
    <property type="entry name" value="INTEGRATOR COMPLEX SUBUNIT 11"/>
    <property type="match status" value="1"/>
</dbReference>
<dbReference type="AlphaFoldDB" id="A0AAD4SIV4"/>
<evidence type="ECO:0000313" key="3">
    <source>
        <dbReference type="Proteomes" id="UP001202328"/>
    </source>
</evidence>
<dbReference type="GO" id="GO:0004521">
    <property type="term" value="F:RNA endonuclease activity"/>
    <property type="evidence" value="ECO:0007669"/>
    <property type="project" value="TreeGrafter"/>
</dbReference>
<accession>A0AAD4SIV4</accession>
<evidence type="ECO:0000313" key="2">
    <source>
        <dbReference type="EMBL" id="KAI3909707.1"/>
    </source>
</evidence>
<dbReference type="Proteomes" id="UP001202328">
    <property type="component" value="Unassembled WGS sequence"/>
</dbReference>
<dbReference type="Gene3D" id="3.60.15.10">
    <property type="entry name" value="Ribonuclease Z/Hydroxyacylglutathione hydrolase-like"/>
    <property type="match status" value="1"/>
</dbReference>
<name>A0AAD4SIV4_9MAGN</name>
<protein>
    <recommendedName>
        <fullName evidence="1">Zn-dependent metallo-hydrolase RNA specificity domain-containing protein</fullName>
    </recommendedName>
</protein>
<keyword evidence="3" id="KW-1185">Reference proteome</keyword>
<gene>
    <name evidence="2" type="ORF">MKW98_014124</name>
</gene>
<feature type="domain" description="Zn-dependent metallo-hydrolase RNA specificity" evidence="1">
    <location>
        <begin position="98"/>
        <end position="138"/>
    </location>
</feature>
<dbReference type="Gene3D" id="3.40.50.10890">
    <property type="match status" value="2"/>
</dbReference>
<dbReference type="InterPro" id="IPR036866">
    <property type="entry name" value="RibonucZ/Hydroxyglut_hydro"/>
</dbReference>
<reference evidence="2" key="1">
    <citation type="submission" date="2022-04" db="EMBL/GenBank/DDBJ databases">
        <title>A functionally conserved STORR gene fusion in Papaver species that diverged 16.8 million years ago.</title>
        <authorList>
            <person name="Catania T."/>
        </authorList>
    </citation>
    <scope>NUCLEOTIDE SEQUENCE</scope>
    <source>
        <strain evidence="2">S-188037</strain>
    </source>
</reference>
<dbReference type="InterPro" id="IPR050698">
    <property type="entry name" value="MBL"/>
</dbReference>
<dbReference type="Pfam" id="PF07521">
    <property type="entry name" value="RMMBL"/>
    <property type="match status" value="1"/>
</dbReference>
<dbReference type="EMBL" id="JAJJMB010010315">
    <property type="protein sequence ID" value="KAI3909707.1"/>
    <property type="molecule type" value="Genomic_DNA"/>
</dbReference>
<dbReference type="PANTHER" id="PTHR11203">
    <property type="entry name" value="CLEAVAGE AND POLYADENYLATION SPECIFICITY FACTOR FAMILY MEMBER"/>
    <property type="match status" value="1"/>
</dbReference>
<comment type="caution">
    <text evidence="2">The sequence shown here is derived from an EMBL/GenBank/DDBJ whole genome shotgun (WGS) entry which is preliminary data.</text>
</comment>